<name>A0A444XF98_ARAHY</name>
<evidence type="ECO:0000256" key="1">
    <source>
        <dbReference type="RuleBase" id="RU367018"/>
    </source>
</evidence>
<protein>
    <recommendedName>
        <fullName evidence="1">Protein FAR1-RELATED SEQUENCE</fullName>
    </recommendedName>
</protein>
<evidence type="ECO:0000313" key="4">
    <source>
        <dbReference type="EMBL" id="RYQ88424.1"/>
    </source>
</evidence>
<dbReference type="GO" id="GO:0006355">
    <property type="term" value="P:regulation of DNA-templated transcription"/>
    <property type="evidence" value="ECO:0007669"/>
    <property type="project" value="UniProtKB-UniRule"/>
</dbReference>
<keyword evidence="1" id="KW-0862">Zinc</keyword>
<keyword evidence="1" id="KW-0479">Metal-binding</keyword>
<dbReference type="PANTHER" id="PTHR31669">
    <property type="entry name" value="PROTEIN FAR1-RELATED SEQUENCE 10-RELATED"/>
    <property type="match status" value="1"/>
</dbReference>
<feature type="region of interest" description="Disordered" evidence="2">
    <location>
        <begin position="345"/>
        <end position="376"/>
    </location>
</feature>
<keyword evidence="5" id="KW-1185">Reference proteome</keyword>
<dbReference type="Pfam" id="PF10551">
    <property type="entry name" value="MULE"/>
    <property type="match status" value="1"/>
</dbReference>
<proteinExistence type="inferred from homology"/>
<feature type="domain" description="MULE transposase" evidence="3">
    <location>
        <begin position="53"/>
        <end position="94"/>
    </location>
</feature>
<dbReference type="AlphaFoldDB" id="A0A444XF98"/>
<comment type="caution">
    <text evidence="4">The sequence shown here is derived from an EMBL/GenBank/DDBJ whole genome shotgun (WGS) entry which is preliminary data.</text>
</comment>
<dbReference type="PANTHER" id="PTHR31669:SF283">
    <property type="entry name" value="PROTEIN FAR1-RELATED SEQUENCE"/>
    <property type="match status" value="1"/>
</dbReference>
<organism evidence="4 5">
    <name type="scientific">Arachis hypogaea</name>
    <name type="common">Peanut</name>
    <dbReference type="NCBI Taxonomy" id="3818"/>
    <lineage>
        <taxon>Eukaryota</taxon>
        <taxon>Viridiplantae</taxon>
        <taxon>Streptophyta</taxon>
        <taxon>Embryophyta</taxon>
        <taxon>Tracheophyta</taxon>
        <taxon>Spermatophyta</taxon>
        <taxon>Magnoliopsida</taxon>
        <taxon>eudicotyledons</taxon>
        <taxon>Gunneridae</taxon>
        <taxon>Pentapetalae</taxon>
        <taxon>rosids</taxon>
        <taxon>fabids</taxon>
        <taxon>Fabales</taxon>
        <taxon>Fabaceae</taxon>
        <taxon>Papilionoideae</taxon>
        <taxon>50 kb inversion clade</taxon>
        <taxon>dalbergioids sensu lato</taxon>
        <taxon>Dalbergieae</taxon>
        <taxon>Pterocarpus clade</taxon>
        <taxon>Arachis</taxon>
    </lineage>
</organism>
<dbReference type="InterPro" id="IPR031052">
    <property type="entry name" value="FHY3/FAR1"/>
</dbReference>
<comment type="similarity">
    <text evidence="1">Belongs to the FHY3/FAR1 family.</text>
</comment>
<dbReference type="GO" id="GO:0005634">
    <property type="term" value="C:nucleus"/>
    <property type="evidence" value="ECO:0007669"/>
    <property type="project" value="UniProtKB-SubCell"/>
</dbReference>
<dbReference type="GO" id="GO:0008270">
    <property type="term" value="F:zinc ion binding"/>
    <property type="evidence" value="ECO:0007669"/>
    <property type="project" value="UniProtKB-UniRule"/>
</dbReference>
<gene>
    <name evidence="4" type="ORF">Ahy_B09g095621</name>
</gene>
<dbReference type="EMBL" id="SDMP01000019">
    <property type="protein sequence ID" value="RYQ88424.1"/>
    <property type="molecule type" value="Genomic_DNA"/>
</dbReference>
<keyword evidence="1" id="KW-0863">Zinc-finger</keyword>
<sequence length="424" mass="49417">MKEKNQNFFFELELEEDQSIKLAFWADARSRAVFEYFGDVISFDTTYNTNRLRCMGGNAPKEFLTDQCASMKRALEACMPTTIHRWCIWHIMKKIPSKLNGYKRHADIEQEMSQVVWNSHSKDSFDRNWNDFLLNFGLVDNKWLSGSREQAEKESDAADFHTVIPCATKSSIEAQFQDVYTHQKFREVQAQFRGKANCITRLTNSALGYSVYEVGEQVSSSIFNKFVVTYDSVAAEVKWQFLLFESRWILCRHALNVLSFEQVSQVSPRYILERWSKKVKRRYTHIKSSHDEPLLEPRSKRFDQLVFHSQNICEFASESEELTAILHRAYDNVMAEMESLKAKRKGTSSLSHEDTNLESVNELQSPPRIRTRGRPKNRLGLKLDKQIANATKKKKTKVLSEVKVMFFKFVVIEFIFLVNSLANM</sequence>
<keyword evidence="1" id="KW-0539">Nucleus</keyword>
<evidence type="ECO:0000313" key="5">
    <source>
        <dbReference type="Proteomes" id="UP000289738"/>
    </source>
</evidence>
<comment type="subcellular location">
    <subcellularLocation>
        <location evidence="1">Nucleus</location>
    </subcellularLocation>
</comment>
<dbReference type="Proteomes" id="UP000289738">
    <property type="component" value="Chromosome B09"/>
</dbReference>
<accession>A0A444XF98</accession>
<evidence type="ECO:0000259" key="3">
    <source>
        <dbReference type="Pfam" id="PF10551"/>
    </source>
</evidence>
<evidence type="ECO:0000256" key="2">
    <source>
        <dbReference type="SAM" id="MobiDB-lite"/>
    </source>
</evidence>
<reference evidence="4 5" key="1">
    <citation type="submission" date="2019-01" db="EMBL/GenBank/DDBJ databases">
        <title>Sequencing of cultivated peanut Arachis hypogaea provides insights into genome evolution and oil improvement.</title>
        <authorList>
            <person name="Chen X."/>
        </authorList>
    </citation>
    <scope>NUCLEOTIDE SEQUENCE [LARGE SCALE GENOMIC DNA]</scope>
    <source>
        <strain evidence="5">cv. Fuhuasheng</strain>
        <tissue evidence="4">Leaves</tissue>
    </source>
</reference>
<dbReference type="InterPro" id="IPR018289">
    <property type="entry name" value="MULE_transposase_dom"/>
</dbReference>
<comment type="function">
    <text evidence="1">Putative transcription activator involved in regulating light control of development.</text>
</comment>